<dbReference type="EMBL" id="VJMH01005916">
    <property type="protein sequence ID" value="KAF0692242.1"/>
    <property type="molecule type" value="Genomic_DNA"/>
</dbReference>
<feature type="non-terminal residue" evidence="2">
    <location>
        <position position="101"/>
    </location>
</feature>
<name>A0A6A4Y6Z2_9STRA</name>
<protein>
    <submittedName>
        <fullName evidence="2">Uncharacterized protein</fullName>
    </submittedName>
</protein>
<organism evidence="2">
    <name type="scientific">Aphanomyces stellatus</name>
    <dbReference type="NCBI Taxonomy" id="120398"/>
    <lineage>
        <taxon>Eukaryota</taxon>
        <taxon>Sar</taxon>
        <taxon>Stramenopiles</taxon>
        <taxon>Oomycota</taxon>
        <taxon>Saprolegniomycetes</taxon>
        <taxon>Saprolegniales</taxon>
        <taxon>Verrucalvaceae</taxon>
        <taxon>Aphanomyces</taxon>
    </lineage>
</organism>
<evidence type="ECO:0000313" key="2">
    <source>
        <dbReference type="EMBL" id="KAF0692242.1"/>
    </source>
</evidence>
<accession>A0A6A4Y6Z2</accession>
<proteinExistence type="predicted"/>
<evidence type="ECO:0000256" key="1">
    <source>
        <dbReference type="SAM" id="SignalP"/>
    </source>
</evidence>
<comment type="caution">
    <text evidence="2">The sequence shown here is derived from an EMBL/GenBank/DDBJ whole genome shotgun (WGS) entry which is preliminary data.</text>
</comment>
<dbReference type="OrthoDB" id="62371at2759"/>
<feature type="signal peptide" evidence="1">
    <location>
        <begin position="1"/>
        <end position="20"/>
    </location>
</feature>
<reference evidence="2" key="1">
    <citation type="submission" date="2019-06" db="EMBL/GenBank/DDBJ databases">
        <title>Genomics analysis of Aphanomyces spp. identifies a new class of oomycete effector associated with host adaptation.</title>
        <authorList>
            <person name="Gaulin E."/>
        </authorList>
    </citation>
    <scope>NUCLEOTIDE SEQUENCE</scope>
    <source>
        <strain evidence="2">CBS 578.67</strain>
    </source>
</reference>
<keyword evidence="1" id="KW-0732">Signal</keyword>
<feature type="chain" id="PRO_5025385520" evidence="1">
    <location>
        <begin position="21"/>
        <end position="101"/>
    </location>
</feature>
<gene>
    <name evidence="2" type="ORF">As57867_016605</name>
</gene>
<sequence length="101" mass="10259">MFSFAKLTLALACVASAASAAALTIGSDVAFTFSANTTTTQVINAQDPNAAYIALHFSSLNLPDGATLELTTPDGIDSVTLTGQADGPFYAESLRGSSVVL</sequence>
<dbReference type="AlphaFoldDB" id="A0A6A4Y6Z2"/>